<proteinExistence type="predicted"/>
<dbReference type="EMBL" id="JADCNM010000001">
    <property type="protein sequence ID" value="KAG0501834.1"/>
    <property type="molecule type" value="Genomic_DNA"/>
</dbReference>
<dbReference type="PANTHER" id="PTHR47926:SF347">
    <property type="entry name" value="PENTATRICOPEPTIDE REPEAT-CONTAINING PROTEIN"/>
    <property type="match status" value="1"/>
</dbReference>
<dbReference type="GO" id="GO:0009451">
    <property type="term" value="P:RNA modification"/>
    <property type="evidence" value="ECO:0007669"/>
    <property type="project" value="InterPro"/>
</dbReference>
<dbReference type="NCBIfam" id="TIGR00756">
    <property type="entry name" value="PPR"/>
    <property type="match status" value="3"/>
</dbReference>
<evidence type="ECO:0000256" key="1">
    <source>
        <dbReference type="ARBA" id="ARBA00022737"/>
    </source>
</evidence>
<dbReference type="PANTHER" id="PTHR47926">
    <property type="entry name" value="PENTATRICOPEPTIDE REPEAT-CONTAINING PROTEIN"/>
    <property type="match status" value="1"/>
</dbReference>
<comment type="caution">
    <text evidence="3">The sequence shown here is derived from an EMBL/GenBank/DDBJ whole genome shotgun (WGS) entry which is preliminary data.</text>
</comment>
<feature type="repeat" description="PPR" evidence="2">
    <location>
        <begin position="390"/>
        <end position="424"/>
    </location>
</feature>
<accession>A0A835VIF4</accession>
<name>A0A835VIF4_VANPL</name>
<feature type="repeat" description="PPR" evidence="2">
    <location>
        <begin position="157"/>
        <end position="191"/>
    </location>
</feature>
<evidence type="ECO:0000256" key="2">
    <source>
        <dbReference type="PROSITE-ProRule" id="PRU00708"/>
    </source>
</evidence>
<dbReference type="PROSITE" id="PS51375">
    <property type="entry name" value="PPR"/>
    <property type="match status" value="4"/>
</dbReference>
<dbReference type="AlphaFoldDB" id="A0A835VIF4"/>
<dbReference type="FunFam" id="1.25.40.10:FF:000470">
    <property type="entry name" value="Pentatricopeptide repeat-containing protein At5g66520"/>
    <property type="match status" value="1"/>
</dbReference>
<feature type="repeat" description="PPR" evidence="2">
    <location>
        <begin position="258"/>
        <end position="292"/>
    </location>
</feature>
<sequence length="484" mass="53904">MSQLKQIHAQLAVHGLLSDTLTFSGLISFCSLNPNGDLHYARQLFDGFTAPNRFMYNTLIRAYSNSKETKETLETTVILIRRMMAEGLPPNNFTFPFVLKTFAEALAFLEAVLVHSMIIKTGYGSQVFVMNALLHVYVVCGRIISAHKVFDEIPIKSIVSWNSMIDGYSRLCDCTRAFSLFGVMRRLGLEPDEFSLASLFSVCAQSGNVEMGRLLHSYLLMTCNDEDLVVGNALIDMYGKCGELQSAQTCFDRMLVRNAVSWTSLICAYAKNGLLEFARKCFDQMPERTIGTWNAMIDCHVYQDCCQEALDLYECMQSSGIIPNEATLVSVLSACSQSGNMVMGKRIHDYIVQNIANPSLTLLNSTVDMYAKCGHLDIAHSLFRLMKVKNSVSWNVVIAASAVHGNAWDAVELFRSMVGQGFLVDSITFIGLLSACNHGGLLDVGQHYFEAMDDVYNVAKEIEHYACMVDLFNEKDTSVELLNC</sequence>
<dbReference type="Gene3D" id="1.25.40.10">
    <property type="entry name" value="Tetratricopeptide repeat domain"/>
    <property type="match status" value="4"/>
</dbReference>
<dbReference type="OrthoDB" id="185373at2759"/>
<dbReference type="GO" id="GO:0099402">
    <property type="term" value="P:plant organ development"/>
    <property type="evidence" value="ECO:0007669"/>
    <property type="project" value="UniProtKB-ARBA"/>
</dbReference>
<dbReference type="FunFam" id="1.25.40.10:FF:000158">
    <property type="entry name" value="pentatricopeptide repeat-containing protein At2g33680"/>
    <property type="match status" value="1"/>
</dbReference>
<dbReference type="Proteomes" id="UP000639772">
    <property type="component" value="Chromosome 1"/>
</dbReference>
<evidence type="ECO:0000313" key="3">
    <source>
        <dbReference type="EMBL" id="KAG0501834.1"/>
    </source>
</evidence>
<organism evidence="3 4">
    <name type="scientific">Vanilla planifolia</name>
    <name type="common">Vanilla</name>
    <dbReference type="NCBI Taxonomy" id="51239"/>
    <lineage>
        <taxon>Eukaryota</taxon>
        <taxon>Viridiplantae</taxon>
        <taxon>Streptophyta</taxon>
        <taxon>Embryophyta</taxon>
        <taxon>Tracheophyta</taxon>
        <taxon>Spermatophyta</taxon>
        <taxon>Magnoliopsida</taxon>
        <taxon>Liliopsida</taxon>
        <taxon>Asparagales</taxon>
        <taxon>Orchidaceae</taxon>
        <taxon>Vanilloideae</taxon>
        <taxon>Vanilleae</taxon>
        <taxon>Vanilla</taxon>
    </lineage>
</organism>
<dbReference type="Pfam" id="PF13041">
    <property type="entry name" value="PPR_2"/>
    <property type="match status" value="2"/>
</dbReference>
<protein>
    <recommendedName>
        <fullName evidence="5">Pentatricopeptide repeat-containing protein</fullName>
    </recommendedName>
</protein>
<dbReference type="Pfam" id="PF01535">
    <property type="entry name" value="PPR"/>
    <property type="match status" value="5"/>
</dbReference>
<dbReference type="InterPro" id="IPR011990">
    <property type="entry name" value="TPR-like_helical_dom_sf"/>
</dbReference>
<evidence type="ECO:0008006" key="5">
    <source>
        <dbReference type="Google" id="ProtNLM"/>
    </source>
</evidence>
<evidence type="ECO:0000313" key="4">
    <source>
        <dbReference type="Proteomes" id="UP000639772"/>
    </source>
</evidence>
<dbReference type="FunFam" id="1.25.40.10:FF:000348">
    <property type="entry name" value="Pentatricopeptide repeat-containing protein chloroplastic"/>
    <property type="match status" value="1"/>
</dbReference>
<dbReference type="InterPro" id="IPR046960">
    <property type="entry name" value="PPR_At4g14850-like_plant"/>
</dbReference>
<reference evidence="3 4" key="1">
    <citation type="journal article" date="2020" name="Nat. Food">
        <title>A phased Vanilla planifolia genome enables genetic improvement of flavour and production.</title>
        <authorList>
            <person name="Hasing T."/>
            <person name="Tang H."/>
            <person name="Brym M."/>
            <person name="Khazi F."/>
            <person name="Huang T."/>
            <person name="Chambers A.H."/>
        </authorList>
    </citation>
    <scope>NUCLEOTIDE SEQUENCE [LARGE SCALE GENOMIC DNA]</scope>
    <source>
        <tissue evidence="3">Leaf</tissue>
    </source>
</reference>
<gene>
    <name evidence="3" type="ORF">HPP92_001906</name>
</gene>
<dbReference type="InterPro" id="IPR002885">
    <property type="entry name" value="PPR_rpt"/>
</dbReference>
<dbReference type="GO" id="GO:0003723">
    <property type="term" value="F:RNA binding"/>
    <property type="evidence" value="ECO:0007669"/>
    <property type="project" value="InterPro"/>
</dbReference>
<dbReference type="Pfam" id="PF13812">
    <property type="entry name" value="PPR_3"/>
    <property type="match status" value="1"/>
</dbReference>
<feature type="repeat" description="PPR" evidence="2">
    <location>
        <begin position="52"/>
        <end position="90"/>
    </location>
</feature>
<keyword evidence="1" id="KW-0677">Repeat</keyword>